<dbReference type="AlphaFoldDB" id="A0A4R4Y3V7"/>
<evidence type="ECO:0000313" key="2">
    <source>
        <dbReference type="EMBL" id="TDD38224.1"/>
    </source>
</evidence>
<feature type="transmembrane region" description="Helical" evidence="1">
    <location>
        <begin position="151"/>
        <end position="175"/>
    </location>
</feature>
<accession>A0A4R4Y3V7</accession>
<proteinExistence type="predicted"/>
<dbReference type="OrthoDB" id="5188995at2"/>
<dbReference type="Proteomes" id="UP000295302">
    <property type="component" value="Unassembled WGS sequence"/>
</dbReference>
<dbReference type="RefSeq" id="WP_132620039.1">
    <property type="nucleotide sequence ID" value="NZ_SMKQ01000180.1"/>
</dbReference>
<keyword evidence="1" id="KW-0812">Transmembrane</keyword>
<protein>
    <submittedName>
        <fullName evidence="2">Uncharacterized protein</fullName>
    </submittedName>
</protein>
<reference evidence="2 3" key="1">
    <citation type="submission" date="2019-03" db="EMBL/GenBank/DDBJ databases">
        <title>Draft genome sequences of novel Actinobacteria.</title>
        <authorList>
            <person name="Sahin N."/>
            <person name="Ay H."/>
            <person name="Saygin H."/>
        </authorList>
    </citation>
    <scope>NUCLEOTIDE SEQUENCE [LARGE SCALE GENOMIC DNA]</scope>
    <source>
        <strain evidence="2 3">CH32</strain>
    </source>
</reference>
<keyword evidence="1" id="KW-1133">Transmembrane helix</keyword>
<organism evidence="2 3">
    <name type="scientific">Nonomuraea terrae</name>
    <dbReference type="NCBI Taxonomy" id="2530383"/>
    <lineage>
        <taxon>Bacteria</taxon>
        <taxon>Bacillati</taxon>
        <taxon>Actinomycetota</taxon>
        <taxon>Actinomycetes</taxon>
        <taxon>Streptosporangiales</taxon>
        <taxon>Streptosporangiaceae</taxon>
        <taxon>Nonomuraea</taxon>
    </lineage>
</organism>
<evidence type="ECO:0000256" key="1">
    <source>
        <dbReference type="SAM" id="Phobius"/>
    </source>
</evidence>
<evidence type="ECO:0000313" key="3">
    <source>
        <dbReference type="Proteomes" id="UP000295302"/>
    </source>
</evidence>
<sequence length="176" mass="18279">MTGLIAALQLLLATTFLVLPVTVWFTGEAAQRAAEAEVARQGHAPGVLARHGIRFAERAWEFGLALAIGAVLATLGALNLAGDETGRLLSWVVTPLVLAGAGFVTTSQVFATRYTEAALAKSGDPAARALDARRVIAAASSGFPSWLRPLVVVRFVLTTAGSLLVIVLLAADAYVS</sequence>
<feature type="transmembrane region" description="Helical" evidence="1">
    <location>
        <begin position="60"/>
        <end position="81"/>
    </location>
</feature>
<keyword evidence="3" id="KW-1185">Reference proteome</keyword>
<keyword evidence="1" id="KW-0472">Membrane</keyword>
<name>A0A4R4Y3V7_9ACTN</name>
<gene>
    <name evidence="2" type="ORF">E1286_36530</name>
</gene>
<comment type="caution">
    <text evidence="2">The sequence shown here is derived from an EMBL/GenBank/DDBJ whole genome shotgun (WGS) entry which is preliminary data.</text>
</comment>
<dbReference type="EMBL" id="SMKQ01000180">
    <property type="protein sequence ID" value="TDD38224.1"/>
    <property type="molecule type" value="Genomic_DNA"/>
</dbReference>
<feature type="transmembrane region" description="Helical" evidence="1">
    <location>
        <begin position="88"/>
        <end position="111"/>
    </location>
</feature>